<dbReference type="HOGENOM" id="CLU_782220_0_0_11"/>
<keyword evidence="3" id="KW-1185">Reference proteome</keyword>
<feature type="compositionally biased region" description="Low complexity" evidence="1">
    <location>
        <begin position="170"/>
        <end position="179"/>
    </location>
</feature>
<comment type="caution">
    <text evidence="2">The sequence shown here is derived from an EMBL/GenBank/DDBJ whole genome shotgun (WGS) entry which is preliminary data.</text>
</comment>
<feature type="compositionally biased region" description="Basic and acidic residues" evidence="1">
    <location>
        <begin position="47"/>
        <end position="63"/>
    </location>
</feature>
<organism evidence="2 3">
    <name type="scientific">Atopobium minutum 10063974</name>
    <dbReference type="NCBI Taxonomy" id="997872"/>
    <lineage>
        <taxon>Bacteria</taxon>
        <taxon>Bacillati</taxon>
        <taxon>Actinomycetota</taxon>
        <taxon>Coriobacteriia</taxon>
        <taxon>Coriobacteriales</taxon>
        <taxon>Atopobiaceae</taxon>
        <taxon>Atopobium</taxon>
    </lineage>
</organism>
<dbReference type="EMBL" id="AGXC01000002">
    <property type="protein sequence ID" value="EMZ41927.1"/>
    <property type="molecule type" value="Genomic_DNA"/>
</dbReference>
<evidence type="ECO:0000313" key="3">
    <source>
        <dbReference type="Proteomes" id="UP000012651"/>
    </source>
</evidence>
<gene>
    <name evidence="2" type="ORF">HMPREF1091_00901</name>
</gene>
<sequence length="354" mass="38766">MANVKTYLNKILSAVYGKDVRGAIHDSIDSINEQVETTTAAENARVSAEKTRVSQENARKTAESGRSAAETARVNAEADRAKKETTRYQSENSRIASENKRVVAEKARESAETSRINTEKARTSAETSRIDAETKRSAAEEKRSSAENFRVKAETTRVSQEDTRKKNETTRTTQETSRQTTFTKLKSDIDTKLKQMDQAIQGSGSIVIDATLTQEGQAADANVTGDRLSVALERTAVQSYDLTPASDSVTLMDGYSSLMTCGKVGVLRAIGTIEKNTALQFGQLYLCKSPISSPIPIMTYALFFSLTDEGSFKIIPIVFENGDIYLEMPGRLTFPGQFLIDMVFVTEPAPPPVG</sequence>
<dbReference type="RefSeq" id="WP_002563676.1">
    <property type="nucleotide sequence ID" value="NZ_KB822533.1"/>
</dbReference>
<reference evidence="2 3" key="1">
    <citation type="submission" date="2013-03" db="EMBL/GenBank/DDBJ databases">
        <title>The Genome Sequence of Atopobium minutum 10063974.</title>
        <authorList>
            <consortium name="The Broad Institute Genome Sequencing Platform"/>
            <person name="Earl A."/>
            <person name="Ward D."/>
            <person name="Feldgarden M."/>
            <person name="Gevers D."/>
            <person name="Lambert T."/>
            <person name="Marvaud J.-C."/>
            <person name="Courvalin P."/>
            <person name="Walker B."/>
            <person name="Young S.K."/>
            <person name="Zeng Q."/>
            <person name="Gargeya S."/>
            <person name="Fitzgerald M."/>
            <person name="Haas B."/>
            <person name="Abouelleil A."/>
            <person name="Alvarado L."/>
            <person name="Arachchi H.M."/>
            <person name="Berlin A.M."/>
            <person name="Chapman S.B."/>
            <person name="Dewar J."/>
            <person name="Goldberg J."/>
            <person name="Griggs A."/>
            <person name="Gujja S."/>
            <person name="Hansen M."/>
            <person name="Howarth C."/>
            <person name="Imamovic A."/>
            <person name="Larimer J."/>
            <person name="McCowan C."/>
            <person name="Murphy C."/>
            <person name="Neiman D."/>
            <person name="Pearson M."/>
            <person name="Priest M."/>
            <person name="Roberts A."/>
            <person name="Saif S."/>
            <person name="Shea T."/>
            <person name="Sisk P."/>
            <person name="Sykes S."/>
            <person name="Wortman J."/>
            <person name="Nusbaum C."/>
            <person name="Birren B."/>
        </authorList>
    </citation>
    <scope>NUCLEOTIDE SEQUENCE [LARGE SCALE GENOMIC DNA]</scope>
    <source>
        <strain evidence="2 3">10063974</strain>
    </source>
</reference>
<dbReference type="PATRIC" id="fig|997872.3.peg.903"/>
<name>N2BJL8_9ACTN</name>
<feature type="region of interest" description="Disordered" evidence="1">
    <location>
        <begin position="42"/>
        <end position="179"/>
    </location>
</feature>
<dbReference type="AlphaFoldDB" id="N2BJL8"/>
<feature type="compositionally biased region" description="Basic and acidic residues" evidence="1">
    <location>
        <begin position="76"/>
        <end position="86"/>
    </location>
</feature>
<feature type="compositionally biased region" description="Polar residues" evidence="1">
    <location>
        <begin position="87"/>
        <end position="96"/>
    </location>
</feature>
<dbReference type="Proteomes" id="UP000012651">
    <property type="component" value="Unassembled WGS sequence"/>
</dbReference>
<evidence type="ECO:0000256" key="1">
    <source>
        <dbReference type="SAM" id="MobiDB-lite"/>
    </source>
</evidence>
<protein>
    <submittedName>
        <fullName evidence="2">Uncharacterized protein</fullName>
    </submittedName>
</protein>
<proteinExistence type="predicted"/>
<dbReference type="OrthoDB" id="2017837at2"/>
<evidence type="ECO:0000313" key="2">
    <source>
        <dbReference type="EMBL" id="EMZ41927.1"/>
    </source>
</evidence>
<accession>N2BJL8</accession>
<feature type="compositionally biased region" description="Basic and acidic residues" evidence="1">
    <location>
        <begin position="97"/>
        <end position="169"/>
    </location>
</feature>